<dbReference type="OrthoDB" id="565076at2"/>
<protein>
    <recommendedName>
        <fullName evidence="2">DUF4168 domain-containing protein</fullName>
    </recommendedName>
</protein>
<evidence type="ECO:0000256" key="1">
    <source>
        <dbReference type="SAM" id="Phobius"/>
    </source>
</evidence>
<dbReference type="Pfam" id="PF13767">
    <property type="entry name" value="DUF4168"/>
    <property type="match status" value="1"/>
</dbReference>
<evidence type="ECO:0000313" key="4">
    <source>
        <dbReference type="Proteomes" id="UP000191901"/>
    </source>
</evidence>
<keyword evidence="1" id="KW-1133">Transmembrane helix</keyword>
<evidence type="ECO:0000259" key="2">
    <source>
        <dbReference type="Pfam" id="PF13767"/>
    </source>
</evidence>
<name>A0A1Z3HMM3_9CYAN</name>
<keyword evidence="1" id="KW-0472">Membrane</keyword>
<dbReference type="Proteomes" id="UP000191901">
    <property type="component" value="Chromosome"/>
</dbReference>
<gene>
    <name evidence="3" type="ORF">XM38_025010</name>
</gene>
<keyword evidence="4" id="KW-1185">Reference proteome</keyword>
<evidence type="ECO:0000313" key="3">
    <source>
        <dbReference type="EMBL" id="ASC71549.1"/>
    </source>
</evidence>
<sequence length="196" mass="21578">MAAESNDITGQPQQYSQPYRIMVIQHYFTNRMGRYGAALRSVTIASAVAMAAVASGLSWQPPTSTSLPTMVPATAWAQATVSDDEVMSYARAVLQMEGPRTTTYTEIKDLLMQVDVDINQIDMSCTSTRNLNRVPRRLRSQVRELLVNYCNRAQEIVEANGLTPQIASIPSPTLTARMRPWPIAFVASSCGCNNSN</sequence>
<feature type="transmembrane region" description="Helical" evidence="1">
    <location>
        <begin position="37"/>
        <end position="59"/>
    </location>
</feature>
<feature type="domain" description="DUF4168" evidence="2">
    <location>
        <begin position="82"/>
        <end position="165"/>
    </location>
</feature>
<accession>A0A1Z3HMM3</accession>
<keyword evidence="1" id="KW-0812">Transmembrane</keyword>
<reference evidence="3 4" key="1">
    <citation type="journal article" date="2016" name="Biochim. Biophys. Acta">
        <title>Characterization of red-shifted phycobilisomes isolated from the chlorophyll f-containing cyanobacterium Halomicronema hongdechloris.</title>
        <authorList>
            <person name="Li Y."/>
            <person name="Lin Y."/>
            <person name="Garvey C.J."/>
            <person name="Birch D."/>
            <person name="Corkery R.W."/>
            <person name="Loughlin P.C."/>
            <person name="Scheer H."/>
            <person name="Willows R.D."/>
            <person name="Chen M."/>
        </authorList>
    </citation>
    <scope>NUCLEOTIDE SEQUENCE [LARGE SCALE GENOMIC DNA]</scope>
    <source>
        <strain evidence="3 4">C2206</strain>
    </source>
</reference>
<dbReference type="InterPro" id="IPR025433">
    <property type="entry name" value="DUF4168"/>
</dbReference>
<organism evidence="3 4">
    <name type="scientific">Halomicronema hongdechloris C2206</name>
    <dbReference type="NCBI Taxonomy" id="1641165"/>
    <lineage>
        <taxon>Bacteria</taxon>
        <taxon>Bacillati</taxon>
        <taxon>Cyanobacteriota</taxon>
        <taxon>Cyanophyceae</taxon>
        <taxon>Nodosilineales</taxon>
        <taxon>Nodosilineaceae</taxon>
        <taxon>Halomicronema</taxon>
    </lineage>
</organism>
<dbReference type="KEGG" id="hhg:XM38_025010"/>
<dbReference type="AlphaFoldDB" id="A0A1Z3HMM3"/>
<proteinExistence type="predicted"/>
<dbReference type="EMBL" id="CP021983">
    <property type="protein sequence ID" value="ASC71549.1"/>
    <property type="molecule type" value="Genomic_DNA"/>
</dbReference>